<accession>A0A2J6S189</accession>
<feature type="compositionally biased region" description="Gly residues" evidence="1">
    <location>
        <begin position="87"/>
        <end position="96"/>
    </location>
</feature>
<feature type="compositionally biased region" description="Basic and acidic residues" evidence="1">
    <location>
        <begin position="73"/>
        <end position="86"/>
    </location>
</feature>
<evidence type="ECO:0000256" key="1">
    <source>
        <dbReference type="SAM" id="MobiDB-lite"/>
    </source>
</evidence>
<evidence type="ECO:0000313" key="2">
    <source>
        <dbReference type="EMBL" id="PMD44518.1"/>
    </source>
</evidence>
<proteinExistence type="predicted"/>
<gene>
    <name evidence="2" type="ORF">L207DRAFT_525839</name>
</gene>
<name>A0A2J6S189_HYAVF</name>
<keyword evidence="3" id="KW-1185">Reference proteome</keyword>
<reference evidence="2 3" key="1">
    <citation type="submission" date="2016-04" db="EMBL/GenBank/DDBJ databases">
        <title>A degradative enzymes factory behind the ericoid mycorrhizal symbiosis.</title>
        <authorList>
            <consortium name="DOE Joint Genome Institute"/>
            <person name="Martino E."/>
            <person name="Morin E."/>
            <person name="Grelet G."/>
            <person name="Kuo A."/>
            <person name="Kohler A."/>
            <person name="Daghino S."/>
            <person name="Barry K."/>
            <person name="Choi C."/>
            <person name="Cichocki N."/>
            <person name="Clum A."/>
            <person name="Copeland A."/>
            <person name="Hainaut M."/>
            <person name="Haridas S."/>
            <person name="Labutti K."/>
            <person name="Lindquist E."/>
            <person name="Lipzen A."/>
            <person name="Khouja H.-R."/>
            <person name="Murat C."/>
            <person name="Ohm R."/>
            <person name="Olson A."/>
            <person name="Spatafora J."/>
            <person name="Veneault-Fourrey C."/>
            <person name="Henrissat B."/>
            <person name="Grigoriev I."/>
            <person name="Martin F."/>
            <person name="Perotto S."/>
        </authorList>
    </citation>
    <scope>NUCLEOTIDE SEQUENCE [LARGE SCALE GENOMIC DNA]</scope>
    <source>
        <strain evidence="2 3">F</strain>
    </source>
</reference>
<dbReference type="EMBL" id="KZ613941">
    <property type="protein sequence ID" value="PMD44518.1"/>
    <property type="molecule type" value="Genomic_DNA"/>
</dbReference>
<dbReference type="Proteomes" id="UP000235786">
    <property type="component" value="Unassembled WGS sequence"/>
</dbReference>
<sequence length="144" mass="16596">MAVKSKKLASDRDTDKIQKDKPEKPEKPRLSKEERERLKRTVTIGHEYGVGPSNRKMKKNEKKCLSKGKKKMEKLVKREEERKGEKGCGGGGRGGGGGMRFFSLVRLPYLNFSPDFFWLATDKDWPTSILFSFIQFFNPIVIRQ</sequence>
<feature type="compositionally biased region" description="Basic residues" evidence="1">
    <location>
        <begin position="55"/>
        <end position="72"/>
    </location>
</feature>
<organism evidence="2 3">
    <name type="scientific">Hyaloscypha variabilis (strain UAMH 11265 / GT02V1 / F)</name>
    <name type="common">Meliniomyces variabilis</name>
    <dbReference type="NCBI Taxonomy" id="1149755"/>
    <lineage>
        <taxon>Eukaryota</taxon>
        <taxon>Fungi</taxon>
        <taxon>Dikarya</taxon>
        <taxon>Ascomycota</taxon>
        <taxon>Pezizomycotina</taxon>
        <taxon>Leotiomycetes</taxon>
        <taxon>Helotiales</taxon>
        <taxon>Hyaloscyphaceae</taxon>
        <taxon>Hyaloscypha</taxon>
        <taxon>Hyaloscypha variabilis</taxon>
    </lineage>
</organism>
<feature type="compositionally biased region" description="Basic and acidic residues" evidence="1">
    <location>
        <begin position="8"/>
        <end position="39"/>
    </location>
</feature>
<evidence type="ECO:0000313" key="3">
    <source>
        <dbReference type="Proteomes" id="UP000235786"/>
    </source>
</evidence>
<dbReference type="AlphaFoldDB" id="A0A2J6S189"/>
<feature type="region of interest" description="Disordered" evidence="1">
    <location>
        <begin position="1"/>
        <end position="96"/>
    </location>
</feature>
<protein>
    <submittedName>
        <fullName evidence="2">Uncharacterized protein</fullName>
    </submittedName>
</protein>